<organism evidence="2 3">
    <name type="scientific">Apiosordaria backusii</name>
    <dbReference type="NCBI Taxonomy" id="314023"/>
    <lineage>
        <taxon>Eukaryota</taxon>
        <taxon>Fungi</taxon>
        <taxon>Dikarya</taxon>
        <taxon>Ascomycota</taxon>
        <taxon>Pezizomycotina</taxon>
        <taxon>Sordariomycetes</taxon>
        <taxon>Sordariomycetidae</taxon>
        <taxon>Sordariales</taxon>
        <taxon>Lasiosphaeriaceae</taxon>
        <taxon>Apiosordaria</taxon>
    </lineage>
</organism>
<evidence type="ECO:0000313" key="3">
    <source>
        <dbReference type="Proteomes" id="UP001172159"/>
    </source>
</evidence>
<feature type="region of interest" description="Disordered" evidence="1">
    <location>
        <begin position="374"/>
        <end position="546"/>
    </location>
</feature>
<comment type="caution">
    <text evidence="2">The sequence shown here is derived from an EMBL/GenBank/DDBJ whole genome shotgun (WGS) entry which is preliminary data.</text>
</comment>
<feature type="region of interest" description="Disordered" evidence="1">
    <location>
        <begin position="239"/>
        <end position="304"/>
    </location>
</feature>
<feature type="compositionally biased region" description="Polar residues" evidence="1">
    <location>
        <begin position="787"/>
        <end position="818"/>
    </location>
</feature>
<evidence type="ECO:0000256" key="1">
    <source>
        <dbReference type="SAM" id="MobiDB-lite"/>
    </source>
</evidence>
<feature type="compositionally biased region" description="Pro residues" evidence="1">
    <location>
        <begin position="486"/>
        <end position="496"/>
    </location>
</feature>
<dbReference type="Proteomes" id="UP001172159">
    <property type="component" value="Unassembled WGS sequence"/>
</dbReference>
<keyword evidence="3" id="KW-1185">Reference proteome</keyword>
<feature type="region of interest" description="Disordered" evidence="1">
    <location>
        <begin position="160"/>
        <end position="200"/>
    </location>
</feature>
<feature type="compositionally biased region" description="Basic and acidic residues" evidence="1">
    <location>
        <begin position="174"/>
        <end position="187"/>
    </location>
</feature>
<accession>A0AA40EYS8</accession>
<feature type="compositionally biased region" description="Polar residues" evidence="1">
    <location>
        <begin position="417"/>
        <end position="426"/>
    </location>
</feature>
<feature type="compositionally biased region" description="Polar residues" evidence="1">
    <location>
        <begin position="376"/>
        <end position="395"/>
    </location>
</feature>
<feature type="compositionally biased region" description="Pro residues" evidence="1">
    <location>
        <begin position="884"/>
        <end position="893"/>
    </location>
</feature>
<name>A0AA40EYS8_9PEZI</name>
<proteinExistence type="predicted"/>
<feature type="compositionally biased region" description="Basic and acidic residues" evidence="1">
    <location>
        <begin position="279"/>
        <end position="289"/>
    </location>
</feature>
<gene>
    <name evidence="2" type="ORF">B0T21DRAFT_419532</name>
</gene>
<dbReference type="AlphaFoldDB" id="A0AA40EYS8"/>
<protein>
    <submittedName>
        <fullName evidence="2">Uncharacterized protein</fullName>
    </submittedName>
</protein>
<feature type="non-terminal residue" evidence="2">
    <location>
        <position position="945"/>
    </location>
</feature>
<dbReference type="EMBL" id="JAUKTV010000001">
    <property type="protein sequence ID" value="KAK0748043.1"/>
    <property type="molecule type" value="Genomic_DNA"/>
</dbReference>
<feature type="compositionally biased region" description="Basic residues" evidence="1">
    <location>
        <begin position="467"/>
        <end position="481"/>
    </location>
</feature>
<feature type="region of interest" description="Disordered" evidence="1">
    <location>
        <begin position="787"/>
        <end position="945"/>
    </location>
</feature>
<reference evidence="2" key="1">
    <citation type="submission" date="2023-06" db="EMBL/GenBank/DDBJ databases">
        <title>Genome-scale phylogeny and comparative genomics of the fungal order Sordariales.</title>
        <authorList>
            <consortium name="Lawrence Berkeley National Laboratory"/>
            <person name="Hensen N."/>
            <person name="Bonometti L."/>
            <person name="Westerberg I."/>
            <person name="Brannstrom I.O."/>
            <person name="Guillou S."/>
            <person name="Cros-Aarteil S."/>
            <person name="Calhoun S."/>
            <person name="Haridas S."/>
            <person name="Kuo A."/>
            <person name="Mondo S."/>
            <person name="Pangilinan J."/>
            <person name="Riley R."/>
            <person name="Labutti K."/>
            <person name="Andreopoulos B."/>
            <person name="Lipzen A."/>
            <person name="Chen C."/>
            <person name="Yanf M."/>
            <person name="Daum C."/>
            <person name="Ng V."/>
            <person name="Clum A."/>
            <person name="Steindorff A."/>
            <person name="Ohm R."/>
            <person name="Martin F."/>
            <person name="Silar P."/>
            <person name="Natvig D."/>
            <person name="Lalanne C."/>
            <person name="Gautier V."/>
            <person name="Ament-Velasquez S.L."/>
            <person name="Kruys A."/>
            <person name="Hutchinson M.I."/>
            <person name="Powell A.J."/>
            <person name="Barry K."/>
            <person name="Miller A.N."/>
            <person name="Grigoriev I.V."/>
            <person name="Debuchy R."/>
            <person name="Gladieux P."/>
            <person name="Thoren M.H."/>
            <person name="Johannesson H."/>
        </authorList>
    </citation>
    <scope>NUCLEOTIDE SEQUENCE</scope>
    <source>
        <strain evidence="2">CBS 540.89</strain>
    </source>
</reference>
<sequence length="945" mass="101631">MSTDVPLTQHPNGSVSSLVRAKMQGAHQFSPPPVEQVQRYYTKNLPPPPDKRYSSTSVLSKEMNVAFAESEGMLSLDWISVEDNRKKTTEKPKKGLHQVVPPSQLDTHIAIPTQSSDDVISPQPKSAHPKLWKMTGHDAFRTPISREGSLDSVRHVTDHRVQEKPDSDFALEEADPRQQLQEHEHARAKGPKNSLTESLWLPSPLSDREMIFPLQRDVSRDPVTAVSDAASMDLNTALRTLEPQHRRPSGASSVNMKPRSRLGSDPHVLPPTSHIVRHNKPDFPREKKVPAGPSPLKKTPRSAVHDDYAWSRGYRIPDSDDHRSSHDMYHEAAVEMVSKIPPNSPAHISSTASSSKHVPLEQIIKGLYLTEKTMTEPGNASSEPSSWGYNSSHSTKPLLASPSRPPPSSYHYHQAPRESQQLQNIRRPSASSAFSATSATSATQKYLDPDDRSIIASTSTFGGPSHFHFHPHSPPHSRKPSRSSPSPSPSQKPSPPGEVGKELGGLDGDVQADGDSSMGGGGRRTLSISGTRGTRSIPISKPGSDIVTHTISIDPKSHDRWSNHGFPSPTALKRHSSIISRVFRRSSGVPAGLSNLSPGAFSTSTEQKGPYNQMLEQAQHQRALRQLQHQYGQGLDAKPSSPTSPTHLSFSAIASKAVSKAGSAATAPFKSPEERRRSKLKNKIKVYGDEGQLLGLEEGATPFKNKTERTNNEAAARLSRHSILAGDNSMKSVHELMGEGTLIPPNDNPIWMGPGVATYVHGTSVSSIPRFVSTPSGVASVHLSTAGTNTASGTDSNSVWSRAPTISATGTPTRTTFGSLAPPPPITATRGSTSSPPARYHRKTPAGGSDTSHNHSHSRSPAVGPRLPVTAVGEDRYSPASSLPLPPAHPPFVPRSFTPQVSVLDKPLKPARGTSPRPTPSPTPSARARTESESPGLSTAAGSGA</sequence>
<evidence type="ECO:0000313" key="2">
    <source>
        <dbReference type="EMBL" id="KAK0748043.1"/>
    </source>
</evidence>
<feature type="compositionally biased region" description="Polar residues" evidence="1">
    <location>
        <begin position="933"/>
        <end position="945"/>
    </location>
</feature>
<feature type="compositionally biased region" description="Low complexity" evidence="1">
    <location>
        <begin position="429"/>
        <end position="443"/>
    </location>
</feature>